<organism evidence="2 3">
    <name type="scientific">Collimonas pratensis</name>
    <dbReference type="NCBI Taxonomy" id="279113"/>
    <lineage>
        <taxon>Bacteria</taxon>
        <taxon>Pseudomonadati</taxon>
        <taxon>Pseudomonadota</taxon>
        <taxon>Betaproteobacteria</taxon>
        <taxon>Burkholderiales</taxon>
        <taxon>Oxalobacteraceae</taxon>
        <taxon>Collimonas</taxon>
    </lineage>
</organism>
<accession>A0A127Q9T2</accession>
<reference evidence="2 3" key="1">
    <citation type="submission" date="2015-11" db="EMBL/GenBank/DDBJ databases">
        <title>Exploring the genomic traits of fungus-feeding bacterial genus Collimonas.</title>
        <authorList>
            <person name="Song C."/>
            <person name="Schmidt R."/>
            <person name="de Jager V."/>
            <person name="Krzyzanowska D."/>
            <person name="Jongedijk E."/>
            <person name="Cankar K."/>
            <person name="Beekwilder J."/>
            <person name="van Veen A."/>
            <person name="de Boer W."/>
            <person name="van Veen J.A."/>
            <person name="Garbeva P."/>
        </authorList>
    </citation>
    <scope>NUCLEOTIDE SEQUENCE [LARGE SCALE GENOMIC DNA]</scope>
    <source>
        <strain evidence="2 3">Ter91</strain>
    </source>
</reference>
<sequence>MQSRNFLAAAVLLLATASLAAQEAPSFLSQHHSSPEDRQAIERVLAAYTSSLNSGDEKSFAALLLDEQIPFMATYSLDSRSTGNKPLDTRRYADFRQAVFASGKHFEQRFYNVRIEQDGELAQASLDFVTKEANSQKGSYGWKTLQLLKVNGAWKIASELYTAYALPMQ</sequence>
<evidence type="ECO:0000313" key="2">
    <source>
        <dbReference type="EMBL" id="AMP06819.1"/>
    </source>
</evidence>
<dbReference type="PATRIC" id="fig|279113.9.peg.4469"/>
<evidence type="ECO:0000256" key="1">
    <source>
        <dbReference type="SAM" id="SignalP"/>
    </source>
</evidence>
<evidence type="ECO:0000313" key="3">
    <source>
        <dbReference type="Proteomes" id="UP000074561"/>
    </source>
</evidence>
<dbReference type="AlphaFoldDB" id="A0A127Q9T2"/>
<dbReference type="CDD" id="cd00531">
    <property type="entry name" value="NTF2_like"/>
    <property type="match status" value="1"/>
</dbReference>
<dbReference type="InterPro" id="IPR032710">
    <property type="entry name" value="NTF2-like_dom_sf"/>
</dbReference>
<feature type="chain" id="PRO_5007277683" evidence="1">
    <location>
        <begin position="21"/>
        <end position="169"/>
    </location>
</feature>
<dbReference type="Proteomes" id="UP000074561">
    <property type="component" value="Chromosome"/>
</dbReference>
<dbReference type="STRING" id="279113.CPter91_4512"/>
<feature type="signal peptide" evidence="1">
    <location>
        <begin position="1"/>
        <end position="20"/>
    </location>
</feature>
<protein>
    <submittedName>
        <fullName evidence="2">Lumazine-binding family protein</fullName>
    </submittedName>
</protein>
<name>A0A127Q9T2_9BURK</name>
<dbReference type="RefSeq" id="WP_150119773.1">
    <property type="nucleotide sequence ID" value="NZ_CP013234.1"/>
</dbReference>
<dbReference type="OrthoDB" id="118519at2"/>
<dbReference type="EMBL" id="CP013234">
    <property type="protein sequence ID" value="AMP06819.1"/>
    <property type="molecule type" value="Genomic_DNA"/>
</dbReference>
<keyword evidence="1" id="KW-0732">Signal</keyword>
<proteinExistence type="predicted"/>
<dbReference type="KEGG" id="cpra:CPter91_4512"/>
<dbReference type="SUPFAM" id="SSF54427">
    <property type="entry name" value="NTF2-like"/>
    <property type="match status" value="1"/>
</dbReference>
<gene>
    <name evidence="2" type="ORF">CPter91_4512</name>
</gene>
<dbReference type="Gene3D" id="3.10.450.50">
    <property type="match status" value="1"/>
</dbReference>